<feature type="transmembrane region" description="Helical" evidence="2">
    <location>
        <begin position="302"/>
        <end position="325"/>
    </location>
</feature>
<accession>A0ABN2HHJ9</accession>
<protein>
    <recommendedName>
        <fullName evidence="5">Integral membrane protein</fullName>
    </recommendedName>
</protein>
<organism evidence="3 4">
    <name type="scientific">Microbacterium sediminicola</name>
    <dbReference type="NCBI Taxonomy" id="415210"/>
    <lineage>
        <taxon>Bacteria</taxon>
        <taxon>Bacillati</taxon>
        <taxon>Actinomycetota</taxon>
        <taxon>Actinomycetes</taxon>
        <taxon>Micrococcales</taxon>
        <taxon>Microbacteriaceae</taxon>
        <taxon>Microbacterium</taxon>
    </lineage>
</organism>
<evidence type="ECO:0000256" key="2">
    <source>
        <dbReference type="SAM" id="Phobius"/>
    </source>
</evidence>
<feature type="region of interest" description="Disordered" evidence="1">
    <location>
        <begin position="404"/>
        <end position="431"/>
    </location>
</feature>
<feature type="transmembrane region" description="Helical" evidence="2">
    <location>
        <begin position="201"/>
        <end position="222"/>
    </location>
</feature>
<evidence type="ECO:0000256" key="1">
    <source>
        <dbReference type="SAM" id="MobiDB-lite"/>
    </source>
</evidence>
<evidence type="ECO:0008006" key="5">
    <source>
        <dbReference type="Google" id="ProtNLM"/>
    </source>
</evidence>
<feature type="transmembrane region" description="Helical" evidence="2">
    <location>
        <begin position="275"/>
        <end position="296"/>
    </location>
</feature>
<feature type="transmembrane region" description="Helical" evidence="2">
    <location>
        <begin position="242"/>
        <end position="263"/>
    </location>
</feature>
<comment type="caution">
    <text evidence="3">The sequence shown here is derived from an EMBL/GenBank/DDBJ whole genome shotgun (WGS) entry which is preliminary data.</text>
</comment>
<feature type="transmembrane region" description="Helical" evidence="2">
    <location>
        <begin position="148"/>
        <end position="168"/>
    </location>
</feature>
<dbReference type="InterPro" id="IPR045931">
    <property type="entry name" value="DUF6350"/>
</dbReference>
<evidence type="ECO:0000313" key="4">
    <source>
        <dbReference type="Proteomes" id="UP001501690"/>
    </source>
</evidence>
<evidence type="ECO:0000313" key="3">
    <source>
        <dbReference type="EMBL" id="GAA1687843.1"/>
    </source>
</evidence>
<keyword evidence="4" id="KW-1185">Reference proteome</keyword>
<keyword evidence="2" id="KW-0472">Membrane</keyword>
<feature type="transmembrane region" description="Helical" evidence="2">
    <location>
        <begin position="113"/>
        <end position="136"/>
    </location>
</feature>
<sequence length="431" mass="42696">MNRVLVFLLAAFDAVVTAGVGIAAALAPLTVLWVFGMSGAAPWDALWPSAAKIWQLGNLVPLDLTLPTDYLLATGISPDAASFTVSLAPLGFVAFTAISGARSGTRASQSGAAFTGVIAGGLVFAAIAAGVALTSATEIAAVSRVEAIVFPALVFALPALLGALVGEWREAERGPLARLRDLAESAPSGWSVVPEIIGRGVAISIVGLIGAGALLVAVAVFARGSEIVALYEASGADLLGAIMLTLAGLLYLPTLIVWAIAFLAGPGVALGEGSVVSAVGTQTGVLPGIPLLGVIPESTTPWLLLLALAPVGIGAFAGWVARSLFAGTVGATHEPVLPRLVAVGAIATLTAGAAALLSLVASGALGPGRLAQLGPEPGPVALAVGLEVAVGAGILLLSPRRAERSADTPTGVVDAREASATPLADAEPSVD</sequence>
<reference evidence="3 4" key="1">
    <citation type="journal article" date="2019" name="Int. J. Syst. Evol. Microbiol.">
        <title>The Global Catalogue of Microorganisms (GCM) 10K type strain sequencing project: providing services to taxonomists for standard genome sequencing and annotation.</title>
        <authorList>
            <consortium name="The Broad Institute Genomics Platform"/>
            <consortium name="The Broad Institute Genome Sequencing Center for Infectious Disease"/>
            <person name="Wu L."/>
            <person name="Ma J."/>
        </authorList>
    </citation>
    <scope>NUCLEOTIDE SEQUENCE [LARGE SCALE GENOMIC DNA]</scope>
    <source>
        <strain evidence="3 4">JCM 15577</strain>
    </source>
</reference>
<feature type="transmembrane region" description="Helical" evidence="2">
    <location>
        <begin position="337"/>
        <end position="360"/>
    </location>
</feature>
<gene>
    <name evidence="3" type="ORF">GCM10009808_01040</name>
</gene>
<dbReference type="RefSeq" id="WP_344067787.1">
    <property type="nucleotide sequence ID" value="NZ_BAAAPL010000001.1"/>
</dbReference>
<dbReference type="Pfam" id="PF19877">
    <property type="entry name" value="DUF6350"/>
    <property type="match status" value="1"/>
</dbReference>
<keyword evidence="2" id="KW-1133">Transmembrane helix</keyword>
<feature type="transmembrane region" description="Helical" evidence="2">
    <location>
        <begin position="380"/>
        <end position="397"/>
    </location>
</feature>
<feature type="transmembrane region" description="Helical" evidence="2">
    <location>
        <begin position="80"/>
        <end position="101"/>
    </location>
</feature>
<dbReference type="Proteomes" id="UP001501690">
    <property type="component" value="Unassembled WGS sequence"/>
</dbReference>
<keyword evidence="2" id="KW-0812">Transmembrane</keyword>
<dbReference type="EMBL" id="BAAAPL010000001">
    <property type="protein sequence ID" value="GAA1687843.1"/>
    <property type="molecule type" value="Genomic_DNA"/>
</dbReference>
<proteinExistence type="predicted"/>
<name>A0ABN2HHJ9_9MICO</name>